<organism evidence="6 7">
    <name type="scientific">Lactobacillus hamsteri DSM 5661 = JCM 6256</name>
    <dbReference type="NCBI Taxonomy" id="1423754"/>
    <lineage>
        <taxon>Bacteria</taxon>
        <taxon>Bacillati</taxon>
        <taxon>Bacillota</taxon>
        <taxon>Bacilli</taxon>
        <taxon>Lactobacillales</taxon>
        <taxon>Lactobacillaceae</taxon>
        <taxon>Lactobacillus</taxon>
    </lineage>
</organism>
<name>A0A0R1YKT2_9LACO</name>
<comment type="similarity">
    <text evidence="1">Belongs to the LysR transcriptional regulatory family.</text>
</comment>
<comment type="caution">
    <text evidence="6">The sequence shown here is derived from an EMBL/GenBank/DDBJ whole genome shotgun (WGS) entry which is preliminary data.</text>
</comment>
<dbReference type="STRING" id="1423754.FC39_GL001012"/>
<dbReference type="eggNOG" id="COG0583">
    <property type="taxonomic scope" value="Bacteria"/>
</dbReference>
<evidence type="ECO:0000313" key="6">
    <source>
        <dbReference type="EMBL" id="KRM39859.1"/>
    </source>
</evidence>
<dbReference type="Gene3D" id="3.40.190.10">
    <property type="entry name" value="Periplasmic binding protein-like II"/>
    <property type="match status" value="2"/>
</dbReference>
<evidence type="ECO:0000256" key="3">
    <source>
        <dbReference type="ARBA" id="ARBA00023125"/>
    </source>
</evidence>
<evidence type="ECO:0000256" key="2">
    <source>
        <dbReference type="ARBA" id="ARBA00023015"/>
    </source>
</evidence>
<evidence type="ECO:0000313" key="7">
    <source>
        <dbReference type="Proteomes" id="UP000051223"/>
    </source>
</evidence>
<feature type="domain" description="LysR substrate-binding" evidence="5">
    <location>
        <begin position="5"/>
        <end position="204"/>
    </location>
</feature>
<keyword evidence="2" id="KW-0805">Transcription regulation</keyword>
<protein>
    <recommendedName>
        <fullName evidence="5">LysR substrate-binding domain-containing protein</fullName>
    </recommendedName>
</protein>
<keyword evidence="3" id="KW-0238">DNA-binding</keyword>
<dbReference type="AlphaFoldDB" id="A0A0R1YKT2"/>
<dbReference type="EMBL" id="AZGI01000033">
    <property type="protein sequence ID" value="KRM39859.1"/>
    <property type="molecule type" value="Genomic_DNA"/>
</dbReference>
<accession>A0A0R1YKT2</accession>
<evidence type="ECO:0000259" key="5">
    <source>
        <dbReference type="Pfam" id="PF03466"/>
    </source>
</evidence>
<dbReference type="GO" id="GO:0003700">
    <property type="term" value="F:DNA-binding transcription factor activity"/>
    <property type="evidence" value="ECO:0007669"/>
    <property type="project" value="TreeGrafter"/>
</dbReference>
<dbReference type="SUPFAM" id="SSF53850">
    <property type="entry name" value="Periplasmic binding protein-like II"/>
    <property type="match status" value="1"/>
</dbReference>
<dbReference type="Pfam" id="PF03466">
    <property type="entry name" value="LysR_substrate"/>
    <property type="match status" value="1"/>
</dbReference>
<dbReference type="PATRIC" id="fig|1423754.3.peg.1040"/>
<proteinExistence type="inferred from homology"/>
<evidence type="ECO:0000256" key="1">
    <source>
        <dbReference type="ARBA" id="ARBA00009437"/>
    </source>
</evidence>
<dbReference type="InterPro" id="IPR005119">
    <property type="entry name" value="LysR_subst-bd"/>
</dbReference>
<reference evidence="6 7" key="1">
    <citation type="journal article" date="2015" name="Genome Announc.">
        <title>Expanding the biotechnology potential of lactobacilli through comparative genomics of 213 strains and associated genera.</title>
        <authorList>
            <person name="Sun Z."/>
            <person name="Harris H.M."/>
            <person name="McCann A."/>
            <person name="Guo C."/>
            <person name="Argimon S."/>
            <person name="Zhang W."/>
            <person name="Yang X."/>
            <person name="Jeffery I.B."/>
            <person name="Cooney J.C."/>
            <person name="Kagawa T.F."/>
            <person name="Liu W."/>
            <person name="Song Y."/>
            <person name="Salvetti E."/>
            <person name="Wrobel A."/>
            <person name="Rasinkangas P."/>
            <person name="Parkhill J."/>
            <person name="Rea M.C."/>
            <person name="O'Sullivan O."/>
            <person name="Ritari J."/>
            <person name="Douillard F.P."/>
            <person name="Paul Ross R."/>
            <person name="Yang R."/>
            <person name="Briner A.E."/>
            <person name="Felis G.E."/>
            <person name="de Vos W.M."/>
            <person name="Barrangou R."/>
            <person name="Klaenhammer T.R."/>
            <person name="Caufield P.W."/>
            <person name="Cui Y."/>
            <person name="Zhang H."/>
            <person name="O'Toole P.W."/>
        </authorList>
    </citation>
    <scope>NUCLEOTIDE SEQUENCE [LARGE SCALE GENOMIC DNA]</scope>
    <source>
        <strain evidence="6 7">DSM 5661</strain>
    </source>
</reference>
<dbReference type="CDD" id="cd05466">
    <property type="entry name" value="PBP2_LTTR_substrate"/>
    <property type="match status" value="1"/>
</dbReference>
<dbReference type="GO" id="GO:0032993">
    <property type="term" value="C:protein-DNA complex"/>
    <property type="evidence" value="ECO:0007669"/>
    <property type="project" value="TreeGrafter"/>
</dbReference>
<keyword evidence="7" id="KW-1185">Reference proteome</keyword>
<gene>
    <name evidence="6" type="ORF">FC39_GL001012</name>
</gene>
<sequence length="206" mass="23369">MLMKEINVGYFKSFGVKEINQARDAFLNEHPDIKVNLIPLYQDQMEDALDEGKIDLAFTDKRDNDFESYQVIPLAEIGIVVLLQAGNFMLGQQTIELDELKAIPNMLIAKTDEEAGELHYHKDILGIKSPFIAVDSFNEAALMATSGSGYFLMNENTADLLGNDQLQKMFVLKNGKQLRQEYIAVTKKRVDKEIMDFIDQLKTTLN</sequence>
<dbReference type="PANTHER" id="PTHR30346:SF0">
    <property type="entry name" value="HCA OPERON TRANSCRIPTIONAL ACTIVATOR HCAR"/>
    <property type="match status" value="1"/>
</dbReference>
<dbReference type="Proteomes" id="UP000051223">
    <property type="component" value="Unassembled WGS sequence"/>
</dbReference>
<dbReference type="PANTHER" id="PTHR30346">
    <property type="entry name" value="TRANSCRIPTIONAL DUAL REGULATOR HCAR-RELATED"/>
    <property type="match status" value="1"/>
</dbReference>
<keyword evidence="4" id="KW-0804">Transcription</keyword>
<evidence type="ECO:0000256" key="4">
    <source>
        <dbReference type="ARBA" id="ARBA00023163"/>
    </source>
</evidence>
<dbReference type="GO" id="GO:0003677">
    <property type="term" value="F:DNA binding"/>
    <property type="evidence" value="ECO:0007669"/>
    <property type="project" value="UniProtKB-KW"/>
</dbReference>